<accession>A0A366KJQ7</accession>
<organism evidence="1 2">
    <name type="scientific">Pedobacter miscanthi</name>
    <dbReference type="NCBI Taxonomy" id="2259170"/>
    <lineage>
        <taxon>Bacteria</taxon>
        <taxon>Pseudomonadati</taxon>
        <taxon>Bacteroidota</taxon>
        <taxon>Sphingobacteriia</taxon>
        <taxon>Sphingobacteriales</taxon>
        <taxon>Sphingobacteriaceae</taxon>
        <taxon>Pedobacter</taxon>
    </lineage>
</organism>
<evidence type="ECO:0000313" key="2">
    <source>
        <dbReference type="Proteomes" id="UP000252081"/>
    </source>
</evidence>
<sequence>MKIKYIILLTLFGLGACKQKNNSMDNTVPPITDSNKEKITAENALQNQIKAIKRYADEPLYYIYVNHEQCFFQVLVNDIPVFNYFEDGGIMSPIILNNYISHSGKQTITYKLYPQTKRTYGEGFNTLTPYTKFDVKLYVRNNADTVNGFDNQKLLLTNHAATKTDGKSFIGDGKDYYEYTLAFEAKVPYKLKGLEDSEDLAKIAPAELLKKTELAYKYIWDIINNKKSSEYFRLKHEANTNQIISEYVNSEFVKESFLEDEFLFKDASFKLEPLKDYKPILYANGKVVCLEQTSEDLRLKRESSIWGKSKNEKGGTEATFIKLYLHIPKGKDTFEIL</sequence>
<dbReference type="AlphaFoldDB" id="A0A366KJQ7"/>
<protein>
    <recommendedName>
        <fullName evidence="3">Lipoprotein</fullName>
    </recommendedName>
</protein>
<evidence type="ECO:0000313" key="1">
    <source>
        <dbReference type="EMBL" id="RBQ01927.1"/>
    </source>
</evidence>
<dbReference type="PROSITE" id="PS51257">
    <property type="entry name" value="PROKAR_LIPOPROTEIN"/>
    <property type="match status" value="1"/>
</dbReference>
<reference evidence="1 2" key="1">
    <citation type="submission" date="2018-07" db="EMBL/GenBank/DDBJ databases">
        <title>A draft genome of a endophytic bacteria, a new species of Pedobacter.</title>
        <authorList>
            <person name="Zhang Z.D."/>
            <person name="Chen Z.J."/>
        </authorList>
    </citation>
    <scope>NUCLEOTIDE SEQUENCE [LARGE SCALE GENOMIC DNA]</scope>
    <source>
        <strain evidence="1 2">RS10</strain>
    </source>
</reference>
<dbReference type="Proteomes" id="UP000252081">
    <property type="component" value="Unassembled WGS sequence"/>
</dbReference>
<keyword evidence="2" id="KW-1185">Reference proteome</keyword>
<proteinExistence type="predicted"/>
<comment type="caution">
    <text evidence="1">The sequence shown here is derived from an EMBL/GenBank/DDBJ whole genome shotgun (WGS) entry which is preliminary data.</text>
</comment>
<dbReference type="EMBL" id="QNQU01000050">
    <property type="protein sequence ID" value="RBQ01927.1"/>
    <property type="molecule type" value="Genomic_DNA"/>
</dbReference>
<name>A0A366KJQ7_9SPHI</name>
<gene>
    <name evidence="1" type="ORF">DRW42_28010</name>
</gene>
<evidence type="ECO:0008006" key="3">
    <source>
        <dbReference type="Google" id="ProtNLM"/>
    </source>
</evidence>